<organism evidence="3 4">
    <name type="scientific">Alternaria atra</name>
    <dbReference type="NCBI Taxonomy" id="119953"/>
    <lineage>
        <taxon>Eukaryota</taxon>
        <taxon>Fungi</taxon>
        <taxon>Dikarya</taxon>
        <taxon>Ascomycota</taxon>
        <taxon>Pezizomycotina</taxon>
        <taxon>Dothideomycetes</taxon>
        <taxon>Pleosporomycetidae</taxon>
        <taxon>Pleosporales</taxon>
        <taxon>Pleosporineae</taxon>
        <taxon>Pleosporaceae</taxon>
        <taxon>Alternaria</taxon>
        <taxon>Alternaria sect. Ulocladioides</taxon>
    </lineage>
</organism>
<evidence type="ECO:0000313" key="2">
    <source>
        <dbReference type="EMBL" id="CAG5175257.1"/>
    </source>
</evidence>
<keyword evidence="4" id="KW-1185">Reference proteome</keyword>
<dbReference type="OrthoDB" id="4757095at2759"/>
<dbReference type="RefSeq" id="XP_043174294.1">
    <property type="nucleotide sequence ID" value="XM_043318359.1"/>
</dbReference>
<proteinExistence type="predicted"/>
<dbReference type="EMBL" id="CAJRGZ010000022">
    <property type="protein sequence ID" value="CAG5175257.1"/>
    <property type="molecule type" value="Genomic_DNA"/>
</dbReference>
<dbReference type="Proteomes" id="UP000676310">
    <property type="component" value="Unassembled WGS sequence"/>
</dbReference>
<dbReference type="InterPro" id="IPR056632">
    <property type="entry name" value="DUF7730"/>
</dbReference>
<sequence>MTTTSLFSRAYTGLRVPKKIRGFLALPGEIRNQIYDYYFDSERRCEIASKGSQFTQRKPQTVKLSSNLVPTNKTTPATSVQPITVPPTVVRFSGPLGKYNAVQGLRTNWSGSLSALSLVCKKVSMETAPFLYQKTVFVFDAPKRTENFFKFASSIHMGSITKLHLHYNTYGDPWEMKNMIWQEKHSRSW</sequence>
<reference evidence="3" key="1">
    <citation type="submission" date="2021-05" db="EMBL/GenBank/DDBJ databases">
        <authorList>
            <person name="Stam R."/>
        </authorList>
    </citation>
    <scope>NUCLEOTIDE SEQUENCE</scope>
    <source>
        <strain evidence="3">CS162</strain>
    </source>
</reference>
<comment type="caution">
    <text evidence="3">The sequence shown here is derived from an EMBL/GenBank/DDBJ whole genome shotgun (WGS) entry which is preliminary data.</text>
</comment>
<dbReference type="PANTHER" id="PTHR38790:SF8">
    <property type="entry name" value="F-BOX DOMAIN-CONTAINING PROTEIN"/>
    <property type="match status" value="1"/>
</dbReference>
<dbReference type="AlphaFoldDB" id="A0A8J2N4I6"/>
<evidence type="ECO:0000313" key="3">
    <source>
        <dbReference type="EMBL" id="CAG5183721.1"/>
    </source>
</evidence>
<feature type="domain" description="DUF7730" evidence="1">
    <location>
        <begin position="23"/>
        <end position="175"/>
    </location>
</feature>
<dbReference type="Pfam" id="PF24864">
    <property type="entry name" value="DUF7730"/>
    <property type="match status" value="1"/>
</dbReference>
<dbReference type="EMBL" id="CAJRGZ010000029">
    <property type="protein sequence ID" value="CAG5183721.1"/>
    <property type="molecule type" value="Genomic_DNA"/>
</dbReference>
<protein>
    <recommendedName>
        <fullName evidence="1">DUF7730 domain-containing protein</fullName>
    </recommendedName>
</protein>
<accession>A0A8J2N4I6</accession>
<name>A0A8J2N4I6_9PLEO</name>
<dbReference type="PANTHER" id="PTHR38790">
    <property type="entry name" value="2EXR DOMAIN-CONTAINING PROTEIN-RELATED"/>
    <property type="match status" value="1"/>
</dbReference>
<dbReference type="GeneID" id="67010914"/>
<evidence type="ECO:0000259" key="1">
    <source>
        <dbReference type="Pfam" id="PF24864"/>
    </source>
</evidence>
<gene>
    <name evidence="3" type="ORF">ALTATR162_LOCUS10721</name>
    <name evidence="2" type="ORF">ALTATR162_LOCUS8026</name>
</gene>
<evidence type="ECO:0000313" key="4">
    <source>
        <dbReference type="Proteomes" id="UP000676310"/>
    </source>
</evidence>